<dbReference type="InterPro" id="IPR019314">
    <property type="entry name" value="BORCS6"/>
</dbReference>
<feature type="non-terminal residue" evidence="3">
    <location>
        <position position="150"/>
    </location>
</feature>
<evidence type="ECO:0000313" key="4">
    <source>
        <dbReference type="Proteomes" id="UP000030746"/>
    </source>
</evidence>
<dbReference type="Pfam" id="PF10157">
    <property type="entry name" value="BORCS6"/>
    <property type="match status" value="1"/>
</dbReference>
<dbReference type="HOGENOM" id="CLU_081385_1_0_1"/>
<dbReference type="GO" id="GO:0032418">
    <property type="term" value="P:lysosome localization"/>
    <property type="evidence" value="ECO:0007669"/>
    <property type="project" value="TreeGrafter"/>
</dbReference>
<dbReference type="OMA" id="EIFEAVC"/>
<dbReference type="Proteomes" id="UP000030746">
    <property type="component" value="Unassembled WGS sequence"/>
</dbReference>
<dbReference type="OrthoDB" id="21270at2759"/>
<name>V3ZWV1_LOTGI</name>
<proteinExistence type="predicted"/>
<organism evidence="3 4">
    <name type="scientific">Lottia gigantea</name>
    <name type="common">Giant owl limpet</name>
    <dbReference type="NCBI Taxonomy" id="225164"/>
    <lineage>
        <taxon>Eukaryota</taxon>
        <taxon>Metazoa</taxon>
        <taxon>Spiralia</taxon>
        <taxon>Lophotrochozoa</taxon>
        <taxon>Mollusca</taxon>
        <taxon>Gastropoda</taxon>
        <taxon>Patellogastropoda</taxon>
        <taxon>Lottioidea</taxon>
        <taxon>Lottiidae</taxon>
        <taxon>Lottia</taxon>
    </lineage>
</organism>
<evidence type="ECO:0000313" key="3">
    <source>
        <dbReference type="EMBL" id="ESO87105.1"/>
    </source>
</evidence>
<evidence type="ECO:0000259" key="2">
    <source>
        <dbReference type="Pfam" id="PF10157"/>
    </source>
</evidence>
<dbReference type="STRING" id="225164.V3ZWV1"/>
<dbReference type="CTD" id="20252693"/>
<feature type="compositionally biased region" description="Polar residues" evidence="1">
    <location>
        <begin position="26"/>
        <end position="45"/>
    </location>
</feature>
<dbReference type="RefSeq" id="XP_009061971.1">
    <property type="nucleotide sequence ID" value="XM_009063723.1"/>
</dbReference>
<dbReference type="AlphaFoldDB" id="V3ZWV1"/>
<dbReference type="InterPro" id="IPR046465">
    <property type="entry name" value="BORCS6_C"/>
</dbReference>
<dbReference type="PANTHER" id="PTHR13440:SF7">
    <property type="entry name" value="BLOC-1 RELATED COMPLEX SUBUNIT 6"/>
    <property type="match status" value="1"/>
</dbReference>
<protein>
    <recommendedName>
        <fullName evidence="2">BLOC-1-related complex subunit 6 C-terminal helix domain-containing protein</fullName>
    </recommendedName>
</protein>
<feature type="domain" description="BLOC-1-related complex subunit 6 C-terminal helix" evidence="2">
    <location>
        <begin position="50"/>
        <end position="149"/>
    </location>
</feature>
<dbReference type="EMBL" id="KB202953">
    <property type="protein sequence ID" value="ESO87105.1"/>
    <property type="molecule type" value="Genomic_DNA"/>
</dbReference>
<sequence length="150" mass="16730">QGTILRKGELIEFVADDLQEKIRRSSPMSKTGSSNSRPSSLFQQSPDDIPPIDPSAILELENQARYIADNIDLLLGNLKTSLHKMSARGVACLSAYKDSVDYTCDSVDTSIKSMYALMAKCEELNKTVEPVYQLANQIKEIKRLLDLFES</sequence>
<dbReference type="KEGG" id="lgi:LOTGIDRAFT_86499"/>
<dbReference type="GeneID" id="20252693"/>
<evidence type="ECO:0000256" key="1">
    <source>
        <dbReference type="SAM" id="MobiDB-lite"/>
    </source>
</evidence>
<feature type="region of interest" description="Disordered" evidence="1">
    <location>
        <begin position="22"/>
        <end position="54"/>
    </location>
</feature>
<gene>
    <name evidence="3" type="ORF">LOTGIDRAFT_86499</name>
</gene>
<accession>V3ZWV1</accession>
<reference evidence="3 4" key="1">
    <citation type="journal article" date="2013" name="Nature">
        <title>Insights into bilaterian evolution from three spiralian genomes.</title>
        <authorList>
            <person name="Simakov O."/>
            <person name="Marletaz F."/>
            <person name="Cho S.J."/>
            <person name="Edsinger-Gonzales E."/>
            <person name="Havlak P."/>
            <person name="Hellsten U."/>
            <person name="Kuo D.H."/>
            <person name="Larsson T."/>
            <person name="Lv J."/>
            <person name="Arendt D."/>
            <person name="Savage R."/>
            <person name="Osoegawa K."/>
            <person name="de Jong P."/>
            <person name="Grimwood J."/>
            <person name="Chapman J.A."/>
            <person name="Shapiro H."/>
            <person name="Aerts A."/>
            <person name="Otillar R.P."/>
            <person name="Terry A.Y."/>
            <person name="Boore J.L."/>
            <person name="Grigoriev I.V."/>
            <person name="Lindberg D.R."/>
            <person name="Seaver E.C."/>
            <person name="Weisblat D.A."/>
            <person name="Putnam N.H."/>
            <person name="Rokhsar D.S."/>
        </authorList>
    </citation>
    <scope>NUCLEOTIDE SEQUENCE [LARGE SCALE GENOMIC DNA]</scope>
</reference>
<dbReference type="PANTHER" id="PTHR13440">
    <property type="entry name" value="BLOC-1 RELATED COMPLEX SUBUNIT 6"/>
    <property type="match status" value="1"/>
</dbReference>
<keyword evidence="4" id="KW-1185">Reference proteome</keyword>
<feature type="non-terminal residue" evidence="3">
    <location>
        <position position="1"/>
    </location>
</feature>
<dbReference type="GO" id="GO:0099078">
    <property type="term" value="C:BORC complex"/>
    <property type="evidence" value="ECO:0007669"/>
    <property type="project" value="TreeGrafter"/>
</dbReference>